<keyword evidence="7" id="KW-0175">Coiled coil</keyword>
<dbReference type="InterPro" id="IPR007240">
    <property type="entry name" value="Atg17"/>
</dbReference>
<feature type="region of interest" description="Disordered" evidence="8">
    <location>
        <begin position="1"/>
        <end position="23"/>
    </location>
</feature>
<comment type="subcellular location">
    <subcellularLocation>
        <location evidence="6">Cytoplasm</location>
    </subcellularLocation>
    <subcellularLocation>
        <location evidence="6">Preautophagosomal structure membrane</location>
        <topology evidence="6">Peripheral membrane protein</topology>
    </subcellularLocation>
</comment>
<dbReference type="Pfam" id="PF04108">
    <property type="entry name" value="ATG17_like"/>
    <property type="match status" value="1"/>
</dbReference>
<evidence type="ECO:0000256" key="3">
    <source>
        <dbReference type="ARBA" id="ARBA00022490"/>
    </source>
</evidence>
<comment type="caution">
    <text evidence="10">The sequence shown here is derived from an EMBL/GenBank/DDBJ whole genome shotgun (WGS) entry which is preliminary data.</text>
</comment>
<dbReference type="Proteomes" id="UP001590951">
    <property type="component" value="Unassembled WGS sequence"/>
</dbReference>
<evidence type="ECO:0000313" key="11">
    <source>
        <dbReference type="Proteomes" id="UP001590951"/>
    </source>
</evidence>
<keyword evidence="5" id="KW-0472">Membrane</keyword>
<evidence type="ECO:0000256" key="8">
    <source>
        <dbReference type="SAM" id="MobiDB-lite"/>
    </source>
</evidence>
<organism evidence="10 11">
    <name type="scientific">Lepraria finkii</name>
    <dbReference type="NCBI Taxonomy" id="1340010"/>
    <lineage>
        <taxon>Eukaryota</taxon>
        <taxon>Fungi</taxon>
        <taxon>Dikarya</taxon>
        <taxon>Ascomycota</taxon>
        <taxon>Pezizomycotina</taxon>
        <taxon>Lecanoromycetes</taxon>
        <taxon>OSLEUM clade</taxon>
        <taxon>Lecanoromycetidae</taxon>
        <taxon>Lecanorales</taxon>
        <taxon>Lecanorineae</taxon>
        <taxon>Stereocaulaceae</taxon>
        <taxon>Lepraria</taxon>
    </lineage>
</organism>
<name>A0ABR4B7S2_9LECA</name>
<keyword evidence="11" id="KW-1185">Reference proteome</keyword>
<gene>
    <name evidence="10" type="ORF">ABVK25_006426</name>
</gene>
<evidence type="ECO:0000256" key="7">
    <source>
        <dbReference type="SAM" id="Coils"/>
    </source>
</evidence>
<feature type="domain" description="Autophagy protein ATG17-like" evidence="9">
    <location>
        <begin position="37"/>
        <end position="438"/>
    </location>
</feature>
<keyword evidence="3 6" id="KW-0963">Cytoplasm</keyword>
<dbReference type="PANTHER" id="PTHR28005:SF1">
    <property type="entry name" value="AUTOPHAGY-RELATED PROTEIN 17"/>
    <property type="match status" value="1"/>
</dbReference>
<dbReference type="InterPro" id="IPR045326">
    <property type="entry name" value="ATG17-like_dom"/>
</dbReference>
<keyword evidence="4 6" id="KW-0072">Autophagy</keyword>
<dbReference type="EMBL" id="JBHFEH010000021">
    <property type="protein sequence ID" value="KAL2053432.1"/>
    <property type="molecule type" value="Genomic_DNA"/>
</dbReference>
<evidence type="ECO:0000256" key="1">
    <source>
        <dbReference type="ARBA" id="ARBA00006259"/>
    </source>
</evidence>
<protein>
    <recommendedName>
        <fullName evidence="2 6">Autophagy-related protein 17</fullName>
    </recommendedName>
</protein>
<evidence type="ECO:0000256" key="5">
    <source>
        <dbReference type="ARBA" id="ARBA00023136"/>
    </source>
</evidence>
<evidence type="ECO:0000313" key="10">
    <source>
        <dbReference type="EMBL" id="KAL2053432.1"/>
    </source>
</evidence>
<proteinExistence type="inferred from homology"/>
<evidence type="ECO:0000259" key="9">
    <source>
        <dbReference type="Pfam" id="PF04108"/>
    </source>
</evidence>
<reference evidence="10 11" key="1">
    <citation type="submission" date="2024-09" db="EMBL/GenBank/DDBJ databases">
        <title>Rethinking Asexuality: The Enigmatic Case of Functional Sexual Genes in Lepraria (Stereocaulaceae).</title>
        <authorList>
            <person name="Doellman M."/>
            <person name="Sun Y."/>
            <person name="Barcenas-Pena A."/>
            <person name="Lumbsch H.T."/>
            <person name="Grewe F."/>
        </authorList>
    </citation>
    <scope>NUCLEOTIDE SEQUENCE [LARGE SCALE GENOMIC DNA]</scope>
    <source>
        <strain evidence="10 11">Grewe 0041</strain>
    </source>
</reference>
<dbReference type="PANTHER" id="PTHR28005">
    <property type="entry name" value="AUTOPHAGY-RELATED PROTEIN 17"/>
    <property type="match status" value="1"/>
</dbReference>
<accession>A0ABR4B7S2</accession>
<evidence type="ECO:0000256" key="4">
    <source>
        <dbReference type="ARBA" id="ARBA00023006"/>
    </source>
</evidence>
<evidence type="ECO:0000256" key="2">
    <source>
        <dbReference type="ARBA" id="ARBA00013806"/>
    </source>
</evidence>
<comment type="similarity">
    <text evidence="1 6">Belongs to the ATG17 family.</text>
</comment>
<comment type="function">
    <text evidence="6">Autophagy-specific protein that functions in response to autophagy-inducing signals as a scaffold to recruit other ATG proteins to organize preautophagosomal structure (PAS) formation. Modulates the timing and magnitude of the autophagy response, such as the size of the sequestering vesicles. Plays particularly a role in pexophagy and nucleophagy.</text>
</comment>
<feature type="coiled-coil region" evidence="7">
    <location>
        <begin position="357"/>
        <end position="433"/>
    </location>
</feature>
<evidence type="ECO:0000256" key="6">
    <source>
        <dbReference type="RuleBase" id="RU368080"/>
    </source>
</evidence>
<sequence>MASSSSSLPPPYPQTQPPTTSSPLDTLISHLLASKKSLSTIHDVQRANDLCTSTRTALEQTAITTARTSFLRSGITSQVSVLQHVHQNTSSTARQVKSEFESVIRDLDEADARLGATLEQLSGTFVEAKLRPEGEEKRNLLDFVDEGGVEGVFGAVRGVLDNAGEGMREFADSNKGFEEEIWKVGNLLDGGKDTMKQENDGGSVEVGPGRYLSGILHEMEDYARNMAANLESLVSHFDLCAKAIRHTEGGGDAAMRIAGDLPEGVDLGQDADDAPEPIGEERWTDMMRVLEEDAGQVEDVVMDIRERLAGMEALYERVESHTDRLAKDHASTTAAFRLLEDVGSKLPGYMTQSQVFLIRWDEDKEKIEERLEELEGIREFYDGFLRAYDNLLIEVGRRKALEMKMEKVVQEAKSQLEQLYEDDSEEREAFSKEEGHFLPQDIWPELAARPLRFDILPVDESAARVPDISKSVIHRAIRRIHAER</sequence>